<dbReference type="InterPro" id="IPR004101">
    <property type="entry name" value="Mur_ligase_C"/>
</dbReference>
<dbReference type="AlphaFoldDB" id="D8RNK3"/>
<dbReference type="GO" id="GO:0008360">
    <property type="term" value="P:regulation of cell shape"/>
    <property type="evidence" value="ECO:0007669"/>
    <property type="project" value="InterPro"/>
</dbReference>
<dbReference type="NCBIfam" id="TIGR01085">
    <property type="entry name" value="murE"/>
    <property type="match status" value="1"/>
</dbReference>
<evidence type="ECO:0000313" key="7">
    <source>
        <dbReference type="EMBL" id="EFJ25879.1"/>
    </source>
</evidence>
<dbReference type="InterPro" id="IPR000713">
    <property type="entry name" value="Mur_ligase_N"/>
</dbReference>
<dbReference type="Proteomes" id="UP000001514">
    <property type="component" value="Unassembled WGS sequence"/>
</dbReference>
<dbReference type="FunFam" id="3.90.190.20:FF:000006">
    <property type="entry name" value="UDP-N-acetylmuramoyl-L-alanyl-D-glutamate--2,6-diaminopimelate ligase"/>
    <property type="match status" value="1"/>
</dbReference>
<dbReference type="InParanoid" id="D8RNK3"/>
<dbReference type="KEGG" id="smo:SELMODRAFT_148635"/>
<dbReference type="HAMAP" id="MF_00208">
    <property type="entry name" value="MurE"/>
    <property type="match status" value="1"/>
</dbReference>
<organism evidence="8">
    <name type="scientific">Selaginella moellendorffii</name>
    <name type="common">Spikemoss</name>
    <dbReference type="NCBI Taxonomy" id="88036"/>
    <lineage>
        <taxon>Eukaryota</taxon>
        <taxon>Viridiplantae</taxon>
        <taxon>Streptophyta</taxon>
        <taxon>Embryophyta</taxon>
        <taxon>Tracheophyta</taxon>
        <taxon>Lycopodiopsida</taxon>
        <taxon>Selaginellales</taxon>
        <taxon>Selaginellaceae</taxon>
        <taxon>Selaginella</taxon>
    </lineage>
</organism>
<evidence type="ECO:0000259" key="6">
    <source>
        <dbReference type="Pfam" id="PF08245"/>
    </source>
</evidence>
<sequence>MTLTELLDEAKVVPLSVEGDLDVIISGIHHDSRQVNSGDMFVCCIGETSDGHSFVPQAAEQGAVVIVATKEVEIGESVKAVVIVSDTNSILSALAGAFYGRPSESLAVVGITGTNGKTTTSYLLRSIYESMGLKTGLIGTISYSIHGKHKQDAPHTTPDAVYLQKLMATMVHNRTEVCVMEVSSHALAQDRCKEIDFDVAVFTNLTRDHMDYHENEDSYKEAKGKLFASMVDPARHRKVVNIDDPNAGYFVSLGNPKVPVVTFGMEKSADVHPLDIQLTLFETNVLVKTPRGNIEISSGLLGRHNVYNILAAVSVGIAVDAPLEDIVRGIEEVDSVPGRVELVDEEQPFAVIVDYAHTPDALSRLLDTVRECGPRRIITVVGCGGDRDRGKRPVMAKIAAAKSEVCIFTSDNPRSEDPLEILDDMLAGVGWSMDEYLKCGERSYYPPIWNGNRVFVYDLRKIAVRAAVAMGEEGDAVVIAGKGHEKYQIIGKERKYHDDREECREALLHVDMLHASGIDTSEIPWKFPGHKL</sequence>
<dbReference type="GO" id="GO:0051301">
    <property type="term" value="P:cell division"/>
    <property type="evidence" value="ECO:0007669"/>
    <property type="project" value="InterPro"/>
</dbReference>
<dbReference type="GO" id="GO:0009658">
    <property type="term" value="P:chloroplast organization"/>
    <property type="evidence" value="ECO:0000318"/>
    <property type="project" value="GO_Central"/>
</dbReference>
<dbReference type="GO" id="GO:0016881">
    <property type="term" value="F:acid-amino acid ligase activity"/>
    <property type="evidence" value="ECO:0007669"/>
    <property type="project" value="InterPro"/>
</dbReference>
<dbReference type="FunCoup" id="D8RNK3">
    <property type="interactions" value="918"/>
</dbReference>
<dbReference type="SUPFAM" id="SSF53244">
    <property type="entry name" value="MurD-like peptide ligases, peptide-binding domain"/>
    <property type="match status" value="1"/>
</dbReference>
<dbReference type="NCBIfam" id="NF001126">
    <property type="entry name" value="PRK00139.1-4"/>
    <property type="match status" value="1"/>
</dbReference>
<dbReference type="InterPro" id="IPR036615">
    <property type="entry name" value="Mur_ligase_C_dom_sf"/>
</dbReference>
<dbReference type="Gramene" id="EFJ25879">
    <property type="protein sequence ID" value="EFJ25879"/>
    <property type="gene ID" value="SELMODRAFT_148635"/>
</dbReference>
<dbReference type="Pfam" id="PF01225">
    <property type="entry name" value="Mur_ligase"/>
    <property type="match status" value="1"/>
</dbReference>
<reference evidence="7 8" key="1">
    <citation type="journal article" date="2011" name="Science">
        <title>The Selaginella genome identifies genetic changes associated with the evolution of vascular plants.</title>
        <authorList>
            <person name="Banks J.A."/>
            <person name="Nishiyama T."/>
            <person name="Hasebe M."/>
            <person name="Bowman J.L."/>
            <person name="Gribskov M."/>
            <person name="dePamphilis C."/>
            <person name="Albert V.A."/>
            <person name="Aono N."/>
            <person name="Aoyama T."/>
            <person name="Ambrose B.A."/>
            <person name="Ashton N.W."/>
            <person name="Axtell M.J."/>
            <person name="Barker E."/>
            <person name="Barker M.S."/>
            <person name="Bennetzen J.L."/>
            <person name="Bonawitz N.D."/>
            <person name="Chapple C."/>
            <person name="Cheng C."/>
            <person name="Correa L.G."/>
            <person name="Dacre M."/>
            <person name="DeBarry J."/>
            <person name="Dreyer I."/>
            <person name="Elias M."/>
            <person name="Engstrom E.M."/>
            <person name="Estelle M."/>
            <person name="Feng L."/>
            <person name="Finet C."/>
            <person name="Floyd S.K."/>
            <person name="Frommer W.B."/>
            <person name="Fujita T."/>
            <person name="Gramzow L."/>
            <person name="Gutensohn M."/>
            <person name="Harholt J."/>
            <person name="Hattori M."/>
            <person name="Heyl A."/>
            <person name="Hirai T."/>
            <person name="Hiwatashi Y."/>
            <person name="Ishikawa M."/>
            <person name="Iwata M."/>
            <person name="Karol K.G."/>
            <person name="Koehler B."/>
            <person name="Kolukisaoglu U."/>
            <person name="Kubo M."/>
            <person name="Kurata T."/>
            <person name="Lalonde S."/>
            <person name="Li K."/>
            <person name="Li Y."/>
            <person name="Litt A."/>
            <person name="Lyons E."/>
            <person name="Manning G."/>
            <person name="Maruyama T."/>
            <person name="Michael T.P."/>
            <person name="Mikami K."/>
            <person name="Miyazaki S."/>
            <person name="Morinaga S."/>
            <person name="Murata T."/>
            <person name="Mueller-Roeber B."/>
            <person name="Nelson D.R."/>
            <person name="Obara M."/>
            <person name="Oguri Y."/>
            <person name="Olmstead R.G."/>
            <person name="Onodera N."/>
            <person name="Petersen B.L."/>
            <person name="Pils B."/>
            <person name="Prigge M."/>
            <person name="Rensing S.A."/>
            <person name="Riano-Pachon D.M."/>
            <person name="Roberts A.W."/>
            <person name="Sato Y."/>
            <person name="Scheller H.V."/>
            <person name="Schulz B."/>
            <person name="Schulz C."/>
            <person name="Shakirov E.V."/>
            <person name="Shibagaki N."/>
            <person name="Shinohara N."/>
            <person name="Shippen D.E."/>
            <person name="Soerensen I."/>
            <person name="Sotooka R."/>
            <person name="Sugimoto N."/>
            <person name="Sugita M."/>
            <person name="Sumikawa N."/>
            <person name="Tanurdzic M."/>
            <person name="Theissen G."/>
            <person name="Ulvskov P."/>
            <person name="Wakazuki S."/>
            <person name="Weng J.K."/>
            <person name="Willats W.W."/>
            <person name="Wipf D."/>
            <person name="Wolf P.G."/>
            <person name="Yang L."/>
            <person name="Zimmer A.D."/>
            <person name="Zhu Q."/>
            <person name="Mitros T."/>
            <person name="Hellsten U."/>
            <person name="Loque D."/>
            <person name="Otillar R."/>
            <person name="Salamov A."/>
            <person name="Schmutz J."/>
            <person name="Shapiro H."/>
            <person name="Lindquist E."/>
            <person name="Lucas S."/>
            <person name="Rokhsar D."/>
            <person name="Grigoriev I.V."/>
        </authorList>
    </citation>
    <scope>NUCLEOTIDE SEQUENCE [LARGE SCALE GENOMIC DNA]</scope>
</reference>
<dbReference type="PANTHER" id="PTHR23135:SF4">
    <property type="entry name" value="UDP-N-ACETYLMURAMOYL-L-ALANYL-D-GLUTAMATE--2,6-DIAMINOPIMELATE LIGASE MURE HOMOLOG, CHLOROPLASTIC"/>
    <property type="match status" value="1"/>
</dbReference>
<dbReference type="InterPro" id="IPR005761">
    <property type="entry name" value="UDP-N-AcMur-Glu-dNH2Pim_ligase"/>
</dbReference>
<gene>
    <name evidence="7" type="ORF">SELMODRAFT_148635</name>
</gene>
<dbReference type="NCBIfam" id="NF001124">
    <property type="entry name" value="PRK00139.1-2"/>
    <property type="match status" value="1"/>
</dbReference>
<dbReference type="eggNOG" id="ENOG502QTHZ">
    <property type="taxonomic scope" value="Eukaryota"/>
</dbReference>
<dbReference type="Pfam" id="PF02875">
    <property type="entry name" value="Mur_ligase_C"/>
    <property type="match status" value="1"/>
</dbReference>
<dbReference type="OMA" id="FLHYDTR"/>
<comment type="subunit">
    <text evidence="2">Component of the plastid-encoded plastid RNA polymerase (PEP) complex.</text>
</comment>
<dbReference type="Gene3D" id="3.40.1390.10">
    <property type="entry name" value="MurE/MurF, N-terminal domain"/>
    <property type="match status" value="1"/>
</dbReference>
<proteinExistence type="inferred from homology"/>
<evidence type="ECO:0000313" key="8">
    <source>
        <dbReference type="Proteomes" id="UP000001514"/>
    </source>
</evidence>
<dbReference type="Pfam" id="PF08245">
    <property type="entry name" value="Mur_ligase_M"/>
    <property type="match status" value="1"/>
</dbReference>
<accession>D8RNK3</accession>
<dbReference type="OrthoDB" id="533138at2759"/>
<evidence type="ECO:0000256" key="3">
    <source>
        <dbReference type="ARBA" id="ARBA00072427"/>
    </source>
</evidence>
<dbReference type="Gene3D" id="3.90.190.20">
    <property type="entry name" value="Mur ligase, C-terminal domain"/>
    <property type="match status" value="1"/>
</dbReference>
<comment type="similarity">
    <text evidence="1">Belongs to the MurCDEF family. MurE subfamily.</text>
</comment>
<dbReference type="STRING" id="88036.D8RNK3"/>
<dbReference type="InterPro" id="IPR036565">
    <property type="entry name" value="Mur-like_cat_sf"/>
</dbReference>
<dbReference type="PANTHER" id="PTHR23135">
    <property type="entry name" value="MUR LIGASE FAMILY MEMBER"/>
    <property type="match status" value="1"/>
</dbReference>
<dbReference type="HOGENOM" id="CLU_022291_4_1_1"/>
<dbReference type="SUPFAM" id="SSF53623">
    <property type="entry name" value="MurD-like peptide ligases, catalytic domain"/>
    <property type="match status" value="1"/>
</dbReference>
<dbReference type="GO" id="GO:0009507">
    <property type="term" value="C:chloroplast"/>
    <property type="evidence" value="ECO:0000318"/>
    <property type="project" value="GO_Central"/>
</dbReference>
<evidence type="ECO:0000259" key="5">
    <source>
        <dbReference type="Pfam" id="PF02875"/>
    </source>
</evidence>
<evidence type="ECO:0000256" key="1">
    <source>
        <dbReference type="ARBA" id="ARBA00005898"/>
    </source>
</evidence>
<dbReference type="InterPro" id="IPR013221">
    <property type="entry name" value="Mur_ligase_cen"/>
</dbReference>
<dbReference type="SUPFAM" id="SSF63418">
    <property type="entry name" value="MurE/MurF N-terminal domain"/>
    <property type="match status" value="1"/>
</dbReference>
<dbReference type="GO" id="GO:0005524">
    <property type="term" value="F:ATP binding"/>
    <property type="evidence" value="ECO:0007669"/>
    <property type="project" value="InterPro"/>
</dbReference>
<name>D8RNK3_SELML</name>
<dbReference type="InterPro" id="IPR035911">
    <property type="entry name" value="MurE/MurF_N"/>
</dbReference>
<dbReference type="GO" id="GO:0016874">
    <property type="term" value="F:ligase activity"/>
    <property type="evidence" value="ECO:0000318"/>
    <property type="project" value="GO_Central"/>
</dbReference>
<dbReference type="Gene3D" id="3.40.1190.10">
    <property type="entry name" value="Mur-like, catalytic domain"/>
    <property type="match status" value="1"/>
</dbReference>
<feature type="domain" description="Mur ligase N-terminal catalytic" evidence="4">
    <location>
        <begin position="25"/>
        <end position="99"/>
    </location>
</feature>
<protein>
    <recommendedName>
        <fullName evidence="3">UDP-N-acetylmuramoyl-L-alanyl-D-glutamate--2,6-diaminopimelate ligase MurE homolog, chloroplastic</fullName>
    </recommendedName>
</protein>
<evidence type="ECO:0000256" key="2">
    <source>
        <dbReference type="ARBA" id="ARBA00064883"/>
    </source>
</evidence>
<feature type="domain" description="Mur ligase central" evidence="6">
    <location>
        <begin position="111"/>
        <end position="315"/>
    </location>
</feature>
<feature type="domain" description="Mur ligase C-terminal" evidence="5">
    <location>
        <begin position="338"/>
        <end position="483"/>
    </location>
</feature>
<dbReference type="EMBL" id="GL377585">
    <property type="protein sequence ID" value="EFJ25879.1"/>
    <property type="molecule type" value="Genomic_DNA"/>
</dbReference>
<keyword evidence="8" id="KW-1185">Reference proteome</keyword>
<evidence type="ECO:0000259" key="4">
    <source>
        <dbReference type="Pfam" id="PF01225"/>
    </source>
</evidence>